<name>A0A939PDY9_9ACTN</name>
<proteinExistence type="predicted"/>
<reference evidence="2" key="1">
    <citation type="submission" date="2021-03" db="EMBL/GenBank/DDBJ databases">
        <authorList>
            <person name="Kanchanasin P."/>
            <person name="Saeng-In P."/>
            <person name="Phongsopitanun W."/>
            <person name="Yuki M."/>
            <person name="Kudo T."/>
            <person name="Ohkuma M."/>
            <person name="Tanasupawat S."/>
        </authorList>
    </citation>
    <scope>NUCLEOTIDE SEQUENCE</scope>
    <source>
        <strain evidence="2">GKU 128</strain>
    </source>
</reference>
<feature type="transmembrane region" description="Helical" evidence="1">
    <location>
        <begin position="182"/>
        <end position="205"/>
    </location>
</feature>
<evidence type="ECO:0000313" key="3">
    <source>
        <dbReference type="Proteomes" id="UP000669179"/>
    </source>
</evidence>
<comment type="caution">
    <text evidence="2">The sequence shown here is derived from an EMBL/GenBank/DDBJ whole genome shotgun (WGS) entry which is preliminary data.</text>
</comment>
<dbReference type="EMBL" id="JAGEOJ010000005">
    <property type="protein sequence ID" value="MBO2448338.1"/>
    <property type="molecule type" value="Genomic_DNA"/>
</dbReference>
<sequence length="242" mass="26232">MLTRGLFTRLLRHTAAAVLTLLFGILVVAGMGAVLAKYAPNGADDLHAYETAARCPQNPASPADCRWTREYTVTRAHVSNSRHDDTYALLTSENGVVRKTVYPNDGPVVDRLRTGDRVTVTVWRGLLTEIAAHGKTQRTSAAPANMRARLLIYALMAIPAGLLVIAVAVWRLSRGTVTLGMAATLALALAWFFAGFFSPLLLVLIGHTEEVFWHVAAIWLPAAILLTAGARYYVVQQRALAG</sequence>
<evidence type="ECO:0000256" key="1">
    <source>
        <dbReference type="SAM" id="Phobius"/>
    </source>
</evidence>
<feature type="transmembrane region" description="Helical" evidence="1">
    <location>
        <begin position="150"/>
        <end position="170"/>
    </location>
</feature>
<gene>
    <name evidence="2" type="ORF">J4573_14630</name>
</gene>
<evidence type="ECO:0000313" key="2">
    <source>
        <dbReference type="EMBL" id="MBO2448338.1"/>
    </source>
</evidence>
<keyword evidence="1" id="KW-1133">Transmembrane helix</keyword>
<protein>
    <submittedName>
        <fullName evidence="2">Uncharacterized protein</fullName>
    </submittedName>
</protein>
<keyword evidence="1" id="KW-0812">Transmembrane</keyword>
<dbReference type="RefSeq" id="WP_208255977.1">
    <property type="nucleotide sequence ID" value="NZ_JAGEOJ010000005.1"/>
</dbReference>
<accession>A0A939PDY9</accession>
<organism evidence="2 3">
    <name type="scientific">Actinomadura barringtoniae</name>
    <dbReference type="NCBI Taxonomy" id="1427535"/>
    <lineage>
        <taxon>Bacteria</taxon>
        <taxon>Bacillati</taxon>
        <taxon>Actinomycetota</taxon>
        <taxon>Actinomycetes</taxon>
        <taxon>Streptosporangiales</taxon>
        <taxon>Thermomonosporaceae</taxon>
        <taxon>Actinomadura</taxon>
    </lineage>
</organism>
<keyword evidence="1" id="KW-0472">Membrane</keyword>
<dbReference type="AlphaFoldDB" id="A0A939PDY9"/>
<feature type="transmembrane region" description="Helical" evidence="1">
    <location>
        <begin position="211"/>
        <end position="234"/>
    </location>
</feature>
<keyword evidence="3" id="KW-1185">Reference proteome</keyword>
<dbReference type="Proteomes" id="UP000669179">
    <property type="component" value="Unassembled WGS sequence"/>
</dbReference>